<protein>
    <submittedName>
        <fullName evidence="3">Uncharacterized protein LOC105038629</fullName>
    </submittedName>
</protein>
<reference evidence="3" key="1">
    <citation type="submission" date="2025-08" db="UniProtKB">
        <authorList>
            <consortium name="RefSeq"/>
        </authorList>
    </citation>
    <scope>IDENTIFICATION</scope>
</reference>
<keyword evidence="2" id="KW-1185">Reference proteome</keyword>
<dbReference type="Proteomes" id="UP000504607">
    <property type="component" value="Chromosome 2"/>
</dbReference>
<name>A0A6I9QPM5_ELAGV</name>
<dbReference type="KEGG" id="egu:105038629"/>
<dbReference type="InParanoid" id="A0A6I9QPM5"/>
<dbReference type="AlphaFoldDB" id="A0A6I9QPM5"/>
<evidence type="ECO:0000256" key="1">
    <source>
        <dbReference type="SAM" id="MobiDB-lite"/>
    </source>
</evidence>
<organism evidence="2 3">
    <name type="scientific">Elaeis guineensis var. tenera</name>
    <name type="common">Oil palm</name>
    <dbReference type="NCBI Taxonomy" id="51953"/>
    <lineage>
        <taxon>Eukaryota</taxon>
        <taxon>Viridiplantae</taxon>
        <taxon>Streptophyta</taxon>
        <taxon>Embryophyta</taxon>
        <taxon>Tracheophyta</taxon>
        <taxon>Spermatophyta</taxon>
        <taxon>Magnoliopsida</taxon>
        <taxon>Liliopsida</taxon>
        <taxon>Arecaceae</taxon>
        <taxon>Arecoideae</taxon>
        <taxon>Cocoseae</taxon>
        <taxon>Elaeidinae</taxon>
        <taxon>Elaeis</taxon>
    </lineage>
</organism>
<accession>A0A6I9QPM5</accession>
<dbReference type="OrthoDB" id="1905229at2759"/>
<proteinExistence type="predicted"/>
<feature type="region of interest" description="Disordered" evidence="1">
    <location>
        <begin position="12"/>
        <end position="35"/>
    </location>
</feature>
<evidence type="ECO:0000313" key="2">
    <source>
        <dbReference type="Proteomes" id="UP000504607"/>
    </source>
</evidence>
<dbReference type="FunCoup" id="A0A6I9QPM5">
    <property type="interactions" value="231"/>
</dbReference>
<dbReference type="RefSeq" id="XP_010912797.1">
    <property type="nucleotide sequence ID" value="XM_010914495.1"/>
</dbReference>
<dbReference type="GeneID" id="105038629"/>
<evidence type="ECO:0000313" key="3">
    <source>
        <dbReference type="RefSeq" id="XP_010912797.1"/>
    </source>
</evidence>
<gene>
    <name evidence="3" type="primary">LOC105038629</name>
</gene>
<sequence>MASRTPLVVHNENVPNYRGKGVGGVKADLSKPAKTGHRVRKALTDVSNTGTPLFAGVSKSSTLKEKSGIRSRQTTLNAPKSTIVTDEDIRICNEWAKEGIEHAHFTGNDLQKLQSDMVEGRIKKKVEKVLSGLHKWSNVAYDFGLPAKEIKDTEYTMKIELEPELLPLIKESASVKKNIVDLPFELELGHLPIVDHEIEFKLKDELSPQKNLPSSISLALE</sequence>